<keyword evidence="2" id="KW-0378">Hydrolase</keyword>
<evidence type="ECO:0000256" key="1">
    <source>
        <dbReference type="ARBA" id="ARBA00009176"/>
    </source>
</evidence>
<dbReference type="InterPro" id="IPR001910">
    <property type="entry name" value="Inosine/uridine_hydrolase_dom"/>
</dbReference>
<reference evidence="7" key="1">
    <citation type="submission" date="2014-04" db="EMBL/GenBank/DDBJ databases">
        <title>Evolutionary Origins and Diversification of the Mycorrhizal Mutualists.</title>
        <authorList>
            <consortium name="DOE Joint Genome Institute"/>
            <consortium name="Mycorrhizal Genomics Consortium"/>
            <person name="Kohler A."/>
            <person name="Kuo A."/>
            <person name="Nagy L.G."/>
            <person name="Floudas D."/>
            <person name="Copeland A."/>
            <person name="Barry K.W."/>
            <person name="Cichocki N."/>
            <person name="Veneault-Fourrey C."/>
            <person name="LaButti K."/>
            <person name="Lindquist E.A."/>
            <person name="Lipzen A."/>
            <person name="Lundell T."/>
            <person name="Morin E."/>
            <person name="Murat C."/>
            <person name="Riley R."/>
            <person name="Ohm R."/>
            <person name="Sun H."/>
            <person name="Tunlid A."/>
            <person name="Henrissat B."/>
            <person name="Grigoriev I.V."/>
            <person name="Hibbett D.S."/>
            <person name="Martin F."/>
        </authorList>
    </citation>
    <scope>NUCLEOTIDE SEQUENCE [LARGE SCALE GENOMIC DNA]</scope>
    <source>
        <strain evidence="7">FD-334 SS-4</strain>
    </source>
</reference>
<evidence type="ECO:0000256" key="2">
    <source>
        <dbReference type="ARBA" id="ARBA00022801"/>
    </source>
</evidence>
<dbReference type="GO" id="GO:0008477">
    <property type="term" value="F:purine nucleosidase activity"/>
    <property type="evidence" value="ECO:0007669"/>
    <property type="project" value="TreeGrafter"/>
</dbReference>
<dbReference type="PANTHER" id="PTHR12304:SF4">
    <property type="entry name" value="URIDINE NUCLEOSIDASE"/>
    <property type="match status" value="1"/>
</dbReference>
<dbReference type="OrthoDB" id="432381at2759"/>
<dbReference type="InterPro" id="IPR036452">
    <property type="entry name" value="Ribo_hydro-like"/>
</dbReference>
<dbReference type="Gene3D" id="3.90.245.10">
    <property type="entry name" value="Ribonucleoside hydrolase-like"/>
    <property type="match status" value="1"/>
</dbReference>
<dbReference type="EMBL" id="KN817632">
    <property type="protein sequence ID" value="KJA15877.1"/>
    <property type="molecule type" value="Genomic_DNA"/>
</dbReference>
<dbReference type="STRING" id="945553.A0A0D2KMP6"/>
<dbReference type="SUPFAM" id="SSF53590">
    <property type="entry name" value="Nucleoside hydrolase"/>
    <property type="match status" value="1"/>
</dbReference>
<name>A0A0D2KMP6_HYPSF</name>
<feature type="compositionally biased region" description="Polar residues" evidence="4">
    <location>
        <begin position="21"/>
        <end position="41"/>
    </location>
</feature>
<evidence type="ECO:0000256" key="3">
    <source>
        <dbReference type="ARBA" id="ARBA00023295"/>
    </source>
</evidence>
<evidence type="ECO:0000256" key="4">
    <source>
        <dbReference type="SAM" id="MobiDB-lite"/>
    </source>
</evidence>
<keyword evidence="7" id="KW-1185">Reference proteome</keyword>
<feature type="domain" description="Inosine/uridine-preferring nucleoside hydrolase" evidence="5">
    <location>
        <begin position="90"/>
        <end position="211"/>
    </location>
</feature>
<dbReference type="Proteomes" id="UP000054270">
    <property type="component" value="Unassembled WGS sequence"/>
</dbReference>
<proteinExistence type="inferred from homology"/>
<dbReference type="Pfam" id="PF01156">
    <property type="entry name" value="IU_nuc_hydro"/>
    <property type="match status" value="1"/>
</dbReference>
<evidence type="ECO:0000313" key="7">
    <source>
        <dbReference type="Proteomes" id="UP000054270"/>
    </source>
</evidence>
<comment type="similarity">
    <text evidence="1">Belongs to the IUNH family.</text>
</comment>
<sequence length="315" mass="33570">MPPSAENMFERRAGDGAQYRSVPTTSTAGVTSNSSLINRLPSSPGYQVEAFTMPDEHGRAVDTPEAVYSPPARITSMYSDGALASVPRPIAHFVTVYADLLPAVEEFVFMGGGVGMGNRSAAAEFNILCDPHAAQMVLNAPIKTTMMPINVTHTAIVTEAIHRELLSPGSSLDLTAAADFPKASSNLRHTLSTLISYFANSYKSTFGFNDGPRIGSTGNHLESGRARRSRRLTIKPLSRAFPARWPRHGGALLHRLLALLLAVRDAADADPRLTDPPRTLGRPRSSCRPIEAAMAIDARAGAVFAAVPLPKAAAS</sequence>
<organism evidence="6 7">
    <name type="scientific">Hypholoma sublateritium (strain FD-334 SS-4)</name>
    <dbReference type="NCBI Taxonomy" id="945553"/>
    <lineage>
        <taxon>Eukaryota</taxon>
        <taxon>Fungi</taxon>
        <taxon>Dikarya</taxon>
        <taxon>Basidiomycota</taxon>
        <taxon>Agaricomycotina</taxon>
        <taxon>Agaricomycetes</taxon>
        <taxon>Agaricomycetidae</taxon>
        <taxon>Agaricales</taxon>
        <taxon>Agaricineae</taxon>
        <taxon>Strophariaceae</taxon>
        <taxon>Hypholoma</taxon>
    </lineage>
</organism>
<feature type="region of interest" description="Disordered" evidence="4">
    <location>
        <begin position="1"/>
        <end position="41"/>
    </location>
</feature>
<keyword evidence="3" id="KW-0326">Glycosidase</keyword>
<evidence type="ECO:0000259" key="5">
    <source>
        <dbReference type="Pfam" id="PF01156"/>
    </source>
</evidence>
<dbReference type="AlphaFoldDB" id="A0A0D2KMP6"/>
<gene>
    <name evidence="6" type="ORF">HYPSUDRAFT_1066593</name>
</gene>
<dbReference type="InterPro" id="IPR023186">
    <property type="entry name" value="IUNH"/>
</dbReference>
<evidence type="ECO:0000313" key="6">
    <source>
        <dbReference type="EMBL" id="KJA15877.1"/>
    </source>
</evidence>
<protein>
    <recommendedName>
        <fullName evidence="5">Inosine/uridine-preferring nucleoside hydrolase domain-containing protein</fullName>
    </recommendedName>
</protein>
<dbReference type="GO" id="GO:0006152">
    <property type="term" value="P:purine nucleoside catabolic process"/>
    <property type="evidence" value="ECO:0007669"/>
    <property type="project" value="TreeGrafter"/>
</dbReference>
<dbReference type="PANTHER" id="PTHR12304">
    <property type="entry name" value="INOSINE-URIDINE PREFERRING NUCLEOSIDE HYDROLASE"/>
    <property type="match status" value="1"/>
</dbReference>
<dbReference type="GO" id="GO:0005829">
    <property type="term" value="C:cytosol"/>
    <property type="evidence" value="ECO:0007669"/>
    <property type="project" value="TreeGrafter"/>
</dbReference>
<accession>A0A0D2KMP6</accession>